<dbReference type="GO" id="GO:0007166">
    <property type="term" value="P:cell surface receptor signaling pathway"/>
    <property type="evidence" value="ECO:0007669"/>
    <property type="project" value="InterPro"/>
</dbReference>
<feature type="compositionally biased region" description="Low complexity" evidence="3">
    <location>
        <begin position="354"/>
        <end position="365"/>
    </location>
</feature>
<dbReference type="PANTHER" id="PTHR46168">
    <property type="entry name" value="ARMADILLO REPEAT ONLY 4"/>
    <property type="match status" value="1"/>
</dbReference>
<reference evidence="5" key="2">
    <citation type="journal article" date="2024" name="Plant">
        <title>Genomic evolution and insights into agronomic trait innovations of Sesamum species.</title>
        <authorList>
            <person name="Miao H."/>
            <person name="Wang L."/>
            <person name="Qu L."/>
            <person name="Liu H."/>
            <person name="Sun Y."/>
            <person name="Le M."/>
            <person name="Wang Q."/>
            <person name="Wei S."/>
            <person name="Zheng Y."/>
            <person name="Lin W."/>
            <person name="Duan Y."/>
            <person name="Cao H."/>
            <person name="Xiong S."/>
            <person name="Wang X."/>
            <person name="Wei L."/>
            <person name="Li C."/>
            <person name="Ma Q."/>
            <person name="Ju M."/>
            <person name="Zhao R."/>
            <person name="Li G."/>
            <person name="Mu C."/>
            <person name="Tian Q."/>
            <person name="Mei H."/>
            <person name="Zhang T."/>
            <person name="Gao T."/>
            <person name="Zhang H."/>
        </authorList>
    </citation>
    <scope>NUCLEOTIDE SEQUENCE</scope>
    <source>
        <strain evidence="5">3651</strain>
    </source>
</reference>
<dbReference type="Gene3D" id="1.20.930.20">
    <property type="entry name" value="Adaptor protein Cbl, N-terminal domain"/>
    <property type="match status" value="1"/>
</dbReference>
<organism evidence="5 6">
    <name type="scientific">Sesamum alatum</name>
    <dbReference type="NCBI Taxonomy" id="300844"/>
    <lineage>
        <taxon>Eukaryota</taxon>
        <taxon>Viridiplantae</taxon>
        <taxon>Streptophyta</taxon>
        <taxon>Embryophyta</taxon>
        <taxon>Tracheophyta</taxon>
        <taxon>Spermatophyta</taxon>
        <taxon>Magnoliopsida</taxon>
        <taxon>eudicotyledons</taxon>
        <taxon>Gunneridae</taxon>
        <taxon>Pentapetalae</taxon>
        <taxon>asterids</taxon>
        <taxon>lamiids</taxon>
        <taxon>Lamiales</taxon>
        <taxon>Pedaliaceae</taxon>
        <taxon>Sesamum</taxon>
    </lineage>
</organism>
<dbReference type="PANTHER" id="PTHR46168:SF1">
    <property type="entry name" value="ARMADILLO REPEAT ONLY 4"/>
    <property type="match status" value="1"/>
</dbReference>
<evidence type="ECO:0000259" key="4">
    <source>
        <dbReference type="Pfam" id="PF25055"/>
    </source>
</evidence>
<dbReference type="InterPro" id="IPR036537">
    <property type="entry name" value="Adaptor_Cbl_N_dom_sf"/>
</dbReference>
<feature type="compositionally biased region" description="Basic and acidic residues" evidence="3">
    <location>
        <begin position="370"/>
        <end position="379"/>
    </location>
</feature>
<feature type="repeat" description="ARM" evidence="2">
    <location>
        <begin position="223"/>
        <end position="266"/>
    </location>
</feature>
<keyword evidence="1" id="KW-0677">Repeat</keyword>
<accession>A0AAE2CIY2</accession>
<dbReference type="EMBL" id="JACGWO010000007">
    <property type="protein sequence ID" value="KAK4423872.1"/>
    <property type="molecule type" value="Genomic_DNA"/>
</dbReference>
<comment type="caution">
    <text evidence="5">The sequence shown here is derived from an EMBL/GenBank/DDBJ whole genome shotgun (WGS) entry which is preliminary data.</text>
</comment>
<dbReference type="InterPro" id="IPR056694">
    <property type="entry name" value="DUF7792"/>
</dbReference>
<dbReference type="Pfam" id="PF25055">
    <property type="entry name" value="DUF7792"/>
    <property type="match status" value="1"/>
</dbReference>
<dbReference type="InterPro" id="IPR000225">
    <property type="entry name" value="Armadillo"/>
</dbReference>
<feature type="domain" description="DUF7792" evidence="4">
    <location>
        <begin position="35"/>
        <end position="158"/>
    </location>
</feature>
<evidence type="ECO:0000313" key="6">
    <source>
        <dbReference type="Proteomes" id="UP001293254"/>
    </source>
</evidence>
<dbReference type="Proteomes" id="UP001293254">
    <property type="component" value="Unassembled WGS sequence"/>
</dbReference>
<dbReference type="AlphaFoldDB" id="A0AAE2CIY2"/>
<dbReference type="SMART" id="SM00185">
    <property type="entry name" value="ARM"/>
    <property type="match status" value="4"/>
</dbReference>
<dbReference type="PROSITE" id="PS50176">
    <property type="entry name" value="ARM_REPEAT"/>
    <property type="match status" value="1"/>
</dbReference>
<dbReference type="Pfam" id="PF00514">
    <property type="entry name" value="Arm"/>
    <property type="match status" value="1"/>
</dbReference>
<reference evidence="5" key="1">
    <citation type="submission" date="2020-06" db="EMBL/GenBank/DDBJ databases">
        <authorList>
            <person name="Li T."/>
            <person name="Hu X."/>
            <person name="Zhang T."/>
            <person name="Song X."/>
            <person name="Zhang H."/>
            <person name="Dai N."/>
            <person name="Sheng W."/>
            <person name="Hou X."/>
            <person name="Wei L."/>
        </authorList>
    </citation>
    <scope>NUCLEOTIDE SEQUENCE</scope>
    <source>
        <strain evidence="5">3651</strain>
        <tissue evidence="5">Leaf</tissue>
    </source>
</reference>
<name>A0AAE2CIY2_9LAMI</name>
<sequence length="632" mass="69754">MAAKPTSSAVTPTIIPQKLQPQKQGVIEQQEKRIEEVLSYPIFLSDQISEAVKEAESFKFECSEVGKQVERLCQMLRSAVRHATSTTAGATFYDRPLRRIAAEVSKNLEKSLTLVKKCRRRSILRRVVTIVSAADFRKLLALLDSSVADMKWVLSIFDAGGAGGGIVLSLPPIASNDPIISWVWSFIASLHMGQLPEKTEAANELASLARDNDRNKQIIVEEGGILPLLKLLKDSSSLEAQIAAASALINLANDEERVRAIIDESGIQIIVQVLGDSPTKVQIRVANLVAKMAEHCPLAQEDFARENVIRPLVTLLSFDLFMDDPKLKSGIQSIHSIVQINKELEKKNLYKPGSSSSKHYSEGSSKWGNNRKDRENEKPEVKLKLKISCAEALWMLARGSVPNSRRITETKGLLCLAKLVETEEGELQSNCLMTIMEITAAAESNADLRRATFKTNSPAAKAVVDQLLRVIKDSDDPRLQEAAIRAIGSLARTFPARETRVVGPLVEVLGHRNQDVAVEAAVALGKFACPDNFLCVEHCKTIIEFRGVPPLMRLLRGNERAQLHGLILACYLAIHVGKSEDLERAGLLNAFEGVDRAFIAQHPELKELIPQAIYHLSVFHQSHSGMLAQRQF</sequence>
<evidence type="ECO:0000256" key="1">
    <source>
        <dbReference type="ARBA" id="ARBA00022737"/>
    </source>
</evidence>
<evidence type="ECO:0000256" key="3">
    <source>
        <dbReference type="SAM" id="MobiDB-lite"/>
    </source>
</evidence>
<proteinExistence type="predicted"/>
<feature type="region of interest" description="Disordered" evidence="3">
    <location>
        <begin position="349"/>
        <end position="379"/>
    </location>
</feature>
<dbReference type="SUPFAM" id="SSF48371">
    <property type="entry name" value="ARM repeat"/>
    <property type="match status" value="1"/>
</dbReference>
<evidence type="ECO:0000256" key="2">
    <source>
        <dbReference type="PROSITE-ProRule" id="PRU00259"/>
    </source>
</evidence>
<dbReference type="InterPro" id="IPR011989">
    <property type="entry name" value="ARM-like"/>
</dbReference>
<dbReference type="Gene3D" id="1.25.10.10">
    <property type="entry name" value="Leucine-rich Repeat Variant"/>
    <property type="match status" value="3"/>
</dbReference>
<protein>
    <recommendedName>
        <fullName evidence="4">DUF7792 domain-containing protein</fullName>
    </recommendedName>
</protein>
<dbReference type="InterPro" id="IPR016024">
    <property type="entry name" value="ARM-type_fold"/>
</dbReference>
<evidence type="ECO:0000313" key="5">
    <source>
        <dbReference type="EMBL" id="KAK4423872.1"/>
    </source>
</evidence>
<keyword evidence="6" id="KW-1185">Reference proteome</keyword>
<gene>
    <name evidence="5" type="ORF">Salat_1970100</name>
</gene>